<name>A0A2P6NBR5_9EUKA</name>
<gene>
    <name evidence="2" type="ORF">PROFUN_11018</name>
</gene>
<organism evidence="2 3">
    <name type="scientific">Planoprotostelium fungivorum</name>
    <dbReference type="NCBI Taxonomy" id="1890364"/>
    <lineage>
        <taxon>Eukaryota</taxon>
        <taxon>Amoebozoa</taxon>
        <taxon>Evosea</taxon>
        <taxon>Variosea</taxon>
        <taxon>Cavosteliida</taxon>
        <taxon>Cavosteliaceae</taxon>
        <taxon>Planoprotostelium</taxon>
    </lineage>
</organism>
<dbReference type="Gene3D" id="3.30.530.20">
    <property type="match status" value="2"/>
</dbReference>
<feature type="region of interest" description="Disordered" evidence="1">
    <location>
        <begin position="581"/>
        <end position="602"/>
    </location>
</feature>
<dbReference type="InterPro" id="IPR023393">
    <property type="entry name" value="START-like_dom_sf"/>
</dbReference>
<keyword evidence="3" id="KW-1185">Reference proteome</keyword>
<accession>A0A2P6NBR5</accession>
<dbReference type="SUPFAM" id="SSF55961">
    <property type="entry name" value="Bet v1-like"/>
    <property type="match status" value="2"/>
</dbReference>
<evidence type="ECO:0000313" key="3">
    <source>
        <dbReference type="Proteomes" id="UP000241769"/>
    </source>
</evidence>
<dbReference type="InParanoid" id="A0A2P6NBR5"/>
<evidence type="ECO:0008006" key="4">
    <source>
        <dbReference type="Google" id="ProtNLM"/>
    </source>
</evidence>
<dbReference type="EMBL" id="MDYQ01000126">
    <property type="protein sequence ID" value="PRP81397.1"/>
    <property type="molecule type" value="Genomic_DNA"/>
</dbReference>
<evidence type="ECO:0000313" key="2">
    <source>
        <dbReference type="EMBL" id="PRP81397.1"/>
    </source>
</evidence>
<proteinExistence type="predicted"/>
<feature type="region of interest" description="Disordered" evidence="1">
    <location>
        <begin position="1317"/>
        <end position="1337"/>
    </location>
</feature>
<comment type="caution">
    <text evidence="2">The sequence shown here is derived from an EMBL/GenBank/DDBJ whole genome shotgun (WGS) entry which is preliminary data.</text>
</comment>
<evidence type="ECO:0000256" key="1">
    <source>
        <dbReference type="SAM" id="MobiDB-lite"/>
    </source>
</evidence>
<protein>
    <recommendedName>
        <fullName evidence="4">START domain-containing protein</fullName>
    </recommendedName>
</protein>
<reference evidence="2 3" key="1">
    <citation type="journal article" date="2018" name="Genome Biol. Evol.">
        <title>Multiple Roots of Fruiting Body Formation in Amoebozoa.</title>
        <authorList>
            <person name="Hillmann F."/>
            <person name="Forbes G."/>
            <person name="Novohradska S."/>
            <person name="Ferling I."/>
            <person name="Riege K."/>
            <person name="Groth M."/>
            <person name="Westermann M."/>
            <person name="Marz M."/>
            <person name="Spaller T."/>
            <person name="Winckler T."/>
            <person name="Schaap P."/>
            <person name="Glockner G."/>
        </authorList>
    </citation>
    <scope>NUCLEOTIDE SEQUENCE [LARGE SCALE GENOMIC DNA]</scope>
    <source>
        <strain evidence="2 3">Jena</strain>
    </source>
</reference>
<dbReference type="Proteomes" id="UP000241769">
    <property type="component" value="Unassembled WGS sequence"/>
</dbReference>
<sequence>MFIFCYVYMVVPRDDNELCYFRSTAAQREHDIPTVIEWEVVDALIQGCQRWHVSSKTRFKGVRTTAVALKRPVPKCEPTFGGRQIVGVAHGGSEHKHGGRTPSSESIMESQFDTLDEIVVKGGLSDADCNALSQQLCDRFSSTKRLPSLVEWLVKRELEDGKNFSDGKTLSARTIFLLLNSEMAVKFGSKMLSDFVESKEHADTSTLVLQFFRVMVAGVDDMPVRILFTMHHGIGSRLKKNKSGLSPVALYFCKHIIMSLLTLESVLTAHPAHAHLLKTLSEEMSQLIQREELSTEDVKAIKTINIWYNRIIDEEEILIYERLIACSSPVEKVSDAEDRKFLRYIGQLNGAPLDAKVVSLHQSLHEKIKSNKWRKVKEGDDFSFYQMKEEGVDATASKIETELKLPLQEAASQWAKQMFNDKEDEKIMEYHEENRESGLLHTTVKVKFPTPFQNRIWSWYVDEQLSEKRLVRLIWNAPHSPVKGCVTGHMHLQGEIYEEVKPGTTRVTAVVHISSNGNVPGWVTNTNTKQFVTKFRKMALKSAEFGQLCARSACAGTQQTLSTRTWCIIHSTSTASTYLSADDMRPTQRTPSSANPRVDKTNPTMDKILESQFDVLDGIVTGDLSDADVESLSQKLCDRFSSTDRLAPLVTWLVKRELENEKDFSDGKSLSARTVFLLLNSEMAVKFGSKMLSDFVESKELADTSTLVFQFFRVLFAGVDDIPVQSRRVLFTMQNCIGSRMKGRNGLSPVALYFCRDVVANFLTLDPVLNAYPAHADVFINLSREMHQLIQREVMTKQDTASINQWYNRIIDEKEILTYERLIACSSAAERTSEAEDQKFIQYLEKFNGPPRNAELEALHQKLFDKINSDKWKKLFTKEAENFSYYQMKEEGVYALGSKIEAELRLPLKEAAAQWVKQMFNEKEDEKIMEYHKENDGSGLLHTTVKIRFPAFFQNRIWSWYVDEQLSDNKLIRLIWNAPHPAVKGCVVGHMHLQGEIYEEVKPGTTRVTAVVHISSNGNVPGWFVTKFRKMALKINETANTRIQPCCPNTLDFLFRACHRGLEQLEPSLSVSSVLVCIPVSSLILPERAECFLVLSARDRINFFRIPLFHCFSARFRIEIRAKYTFTAVFAWFFRPPLSERREVHSLDTKTGGGSLSIGGLCDIVEARTKHRGTFLICSVNNISCEDENSSVVSMASIDKRLRSKGLNLVAADQAAAHGRRPQRIFAKKSYSHQSNKEQVLSQETAIPHRRTMDDTFLLPEDDNWISEWLNQNIEPLDCKFDDTTEYEDEEDQIQCVRPNDIEASEDDETPQISILSVTPRPTLPGSGDDEGFTNDPTNLIDNVYKEEEMTTDIEVFQCWDKLILNIMGCQHFNLQLPRRITALYHNTMATVYITFTVLDFSLVFDHTVQVNHNGCLRLNRIKMPRYQDFVPSQASNRATMVNVDIEVVLGDGLYLSIHREITTAARAHRFPKRVKLARRR</sequence>